<dbReference type="PROSITE" id="PS50268">
    <property type="entry name" value="CADHERIN_2"/>
    <property type="match status" value="1"/>
</dbReference>
<keyword evidence="7" id="KW-0472">Membrane</keyword>
<organism evidence="10 11">
    <name type="scientific">Parascaris equorum</name>
    <name type="common">Equine roundworm</name>
    <dbReference type="NCBI Taxonomy" id="6256"/>
    <lineage>
        <taxon>Eukaryota</taxon>
        <taxon>Metazoa</taxon>
        <taxon>Ecdysozoa</taxon>
        <taxon>Nematoda</taxon>
        <taxon>Chromadorea</taxon>
        <taxon>Rhabditida</taxon>
        <taxon>Spirurina</taxon>
        <taxon>Ascaridomorpha</taxon>
        <taxon>Ascaridoidea</taxon>
        <taxon>Ascarididae</taxon>
        <taxon>Parascaris</taxon>
    </lineage>
</organism>
<dbReference type="CDD" id="cd11304">
    <property type="entry name" value="Cadherin_repeat"/>
    <property type="match status" value="1"/>
</dbReference>
<keyword evidence="2" id="KW-0812">Transmembrane</keyword>
<dbReference type="Proteomes" id="UP000887564">
    <property type="component" value="Unplaced"/>
</dbReference>
<dbReference type="AlphaFoldDB" id="A0A914R810"/>
<dbReference type="WBParaSite" id="PEQ_0000278401-mRNA-1">
    <property type="protein sequence ID" value="PEQ_0000278401-mRNA-1"/>
    <property type="gene ID" value="PEQ_0000278401"/>
</dbReference>
<evidence type="ECO:0000256" key="3">
    <source>
        <dbReference type="ARBA" id="ARBA00022737"/>
    </source>
</evidence>
<evidence type="ECO:0000256" key="7">
    <source>
        <dbReference type="ARBA" id="ARBA00023136"/>
    </source>
</evidence>
<dbReference type="InterPro" id="IPR050971">
    <property type="entry name" value="Cadherin-domain_protein"/>
</dbReference>
<keyword evidence="6" id="KW-1133">Transmembrane helix</keyword>
<dbReference type="PANTHER" id="PTHR24025:SF23">
    <property type="entry name" value="NEURAL-CADHERIN"/>
    <property type="match status" value="1"/>
</dbReference>
<dbReference type="GO" id="GO:0016020">
    <property type="term" value="C:membrane"/>
    <property type="evidence" value="ECO:0007669"/>
    <property type="project" value="UniProtKB-SubCell"/>
</dbReference>
<evidence type="ECO:0000259" key="9">
    <source>
        <dbReference type="PROSITE" id="PS50268"/>
    </source>
</evidence>
<evidence type="ECO:0000256" key="8">
    <source>
        <dbReference type="PROSITE-ProRule" id="PRU00043"/>
    </source>
</evidence>
<dbReference type="GO" id="GO:0005509">
    <property type="term" value="F:calcium ion binding"/>
    <property type="evidence" value="ECO:0007669"/>
    <property type="project" value="UniProtKB-UniRule"/>
</dbReference>
<evidence type="ECO:0000256" key="2">
    <source>
        <dbReference type="ARBA" id="ARBA00022692"/>
    </source>
</evidence>
<dbReference type="GO" id="GO:0005911">
    <property type="term" value="C:cell-cell junction"/>
    <property type="evidence" value="ECO:0007669"/>
    <property type="project" value="TreeGrafter"/>
</dbReference>
<dbReference type="InterPro" id="IPR002126">
    <property type="entry name" value="Cadherin-like_dom"/>
</dbReference>
<accession>A0A914R810</accession>
<dbReference type="GO" id="GO:0007156">
    <property type="term" value="P:homophilic cell adhesion via plasma membrane adhesion molecules"/>
    <property type="evidence" value="ECO:0007669"/>
    <property type="project" value="InterPro"/>
</dbReference>
<keyword evidence="4 8" id="KW-0106">Calcium</keyword>
<keyword evidence="3" id="KW-0677">Repeat</keyword>
<dbReference type="PANTHER" id="PTHR24025">
    <property type="entry name" value="DESMOGLEIN FAMILY MEMBER"/>
    <property type="match status" value="1"/>
</dbReference>
<proteinExistence type="predicted"/>
<name>A0A914R810_PAREQ</name>
<dbReference type="InterPro" id="IPR015919">
    <property type="entry name" value="Cadherin-like_sf"/>
</dbReference>
<sequence>MTISEDTPVGTSFMQITATDLDAGGNAFVDYYIDVNDKRALSVDAFKLDRSSGTLRIQKKLDREENDM</sequence>
<reference evidence="11" key="1">
    <citation type="submission" date="2022-11" db="UniProtKB">
        <authorList>
            <consortium name="WormBaseParasite"/>
        </authorList>
    </citation>
    <scope>IDENTIFICATION</scope>
</reference>
<dbReference type="SUPFAM" id="SSF49313">
    <property type="entry name" value="Cadherin-like"/>
    <property type="match status" value="1"/>
</dbReference>
<keyword evidence="5" id="KW-0130">Cell adhesion</keyword>
<evidence type="ECO:0000313" key="10">
    <source>
        <dbReference type="Proteomes" id="UP000887564"/>
    </source>
</evidence>
<evidence type="ECO:0000313" key="11">
    <source>
        <dbReference type="WBParaSite" id="PEQ_0000278401-mRNA-1"/>
    </source>
</evidence>
<evidence type="ECO:0000256" key="1">
    <source>
        <dbReference type="ARBA" id="ARBA00004370"/>
    </source>
</evidence>
<comment type="subcellular location">
    <subcellularLocation>
        <location evidence="1">Membrane</location>
    </subcellularLocation>
</comment>
<dbReference type="Pfam" id="PF00028">
    <property type="entry name" value="Cadherin"/>
    <property type="match status" value="1"/>
</dbReference>
<protein>
    <submittedName>
        <fullName evidence="11">Cadherin domain-containing protein</fullName>
    </submittedName>
</protein>
<evidence type="ECO:0000256" key="4">
    <source>
        <dbReference type="ARBA" id="ARBA00022837"/>
    </source>
</evidence>
<keyword evidence="10" id="KW-1185">Reference proteome</keyword>
<feature type="domain" description="Cadherin" evidence="9">
    <location>
        <begin position="2"/>
        <end position="67"/>
    </location>
</feature>
<evidence type="ECO:0000256" key="6">
    <source>
        <dbReference type="ARBA" id="ARBA00022989"/>
    </source>
</evidence>
<dbReference type="Gene3D" id="2.60.40.60">
    <property type="entry name" value="Cadherins"/>
    <property type="match status" value="1"/>
</dbReference>
<evidence type="ECO:0000256" key="5">
    <source>
        <dbReference type="ARBA" id="ARBA00022889"/>
    </source>
</evidence>